<accession>A0ABW3VGG9</accession>
<keyword evidence="2" id="KW-0560">Oxidoreductase</keyword>
<dbReference type="PRINTS" id="PR00359">
    <property type="entry name" value="BP450"/>
</dbReference>
<dbReference type="EMBL" id="JBHTMB010000127">
    <property type="protein sequence ID" value="MFD1234372.1"/>
    <property type="molecule type" value="Genomic_DNA"/>
</dbReference>
<keyword evidence="2" id="KW-0479">Metal-binding</keyword>
<evidence type="ECO:0000313" key="3">
    <source>
        <dbReference type="EMBL" id="MFD1234372.1"/>
    </source>
</evidence>
<comment type="similarity">
    <text evidence="1 2">Belongs to the cytochrome P450 family.</text>
</comment>
<dbReference type="InterPro" id="IPR002397">
    <property type="entry name" value="Cyt_P450_B"/>
</dbReference>
<dbReference type="Pfam" id="PF00067">
    <property type="entry name" value="p450"/>
    <property type="match status" value="1"/>
</dbReference>
<dbReference type="Gene3D" id="1.10.630.10">
    <property type="entry name" value="Cytochrome P450"/>
    <property type="match status" value="1"/>
</dbReference>
<keyword evidence="4" id="KW-1185">Reference proteome</keyword>
<dbReference type="InterPro" id="IPR001128">
    <property type="entry name" value="Cyt_P450"/>
</dbReference>
<name>A0ABW3VGG9_9PSEU</name>
<dbReference type="Proteomes" id="UP001597182">
    <property type="component" value="Unassembled WGS sequence"/>
</dbReference>
<gene>
    <name evidence="3" type="ORF">ACFQ34_13865</name>
</gene>
<reference evidence="4" key="1">
    <citation type="journal article" date="2019" name="Int. J. Syst. Evol. Microbiol.">
        <title>The Global Catalogue of Microorganisms (GCM) 10K type strain sequencing project: providing services to taxonomists for standard genome sequencing and annotation.</title>
        <authorList>
            <consortium name="The Broad Institute Genomics Platform"/>
            <consortium name="The Broad Institute Genome Sequencing Center for Infectious Disease"/>
            <person name="Wu L."/>
            <person name="Ma J."/>
        </authorList>
    </citation>
    <scope>NUCLEOTIDE SEQUENCE [LARGE SCALE GENOMIC DNA]</scope>
    <source>
        <strain evidence="4">CCUG 49018</strain>
    </source>
</reference>
<comment type="caution">
    <text evidence="3">The sequence shown here is derived from an EMBL/GenBank/DDBJ whole genome shotgun (WGS) entry which is preliminary data.</text>
</comment>
<evidence type="ECO:0000256" key="1">
    <source>
        <dbReference type="ARBA" id="ARBA00010617"/>
    </source>
</evidence>
<dbReference type="InterPro" id="IPR017972">
    <property type="entry name" value="Cyt_P450_CS"/>
</dbReference>
<dbReference type="PANTHER" id="PTHR46696">
    <property type="entry name" value="P450, PUTATIVE (EUROFUNG)-RELATED"/>
    <property type="match status" value="1"/>
</dbReference>
<dbReference type="RefSeq" id="WP_013676501.1">
    <property type="nucleotide sequence ID" value="NZ_BAABKS010000051.1"/>
</dbReference>
<organism evidence="3 4">
    <name type="scientific">Pseudonocardia benzenivorans</name>
    <dbReference type="NCBI Taxonomy" id="228005"/>
    <lineage>
        <taxon>Bacteria</taxon>
        <taxon>Bacillati</taxon>
        <taxon>Actinomycetota</taxon>
        <taxon>Actinomycetes</taxon>
        <taxon>Pseudonocardiales</taxon>
        <taxon>Pseudonocardiaceae</taxon>
        <taxon>Pseudonocardia</taxon>
    </lineage>
</organism>
<sequence length="413" mass="45524">MTATTSSTEDAAADFNPMVSPHREDPHLFYRTARSRPPALSPTLGAYLVTRYDDLVTVVDDPQTFSSEAALPFIYANPPEVTSVLEAGGVPETTMVVNEDEPEHRAFRRVFDAGFTGARVRAMLPTMRARADELVDAFAGGAADLVADYAVPFVQTVISAIIGFPAEDTARIQAWTDDVTTLWNPLSPVDDRVAAAHRMAEYTRYLQALIDDRRARPREDLLSDLVHGANGFPGVPDEYTHNIVRGAARVAGFDTTRDAITATVLVILQHPDVRDRVLADPARAIPRATEEALRRDAPHRGLFRITTREVDLGGTHLPAGTPLLLLFGSGNRDETRFPDPDAVDLDRPNVREHLAFGRGLHVCPGAPMARAEIRVALETLFRRLPNVRLADGFEPIYIASYFFRGLESLHVTW</sequence>
<dbReference type="InterPro" id="IPR036396">
    <property type="entry name" value="Cyt_P450_sf"/>
</dbReference>
<dbReference type="PROSITE" id="PS00086">
    <property type="entry name" value="CYTOCHROME_P450"/>
    <property type="match status" value="1"/>
</dbReference>
<dbReference type="SUPFAM" id="SSF48264">
    <property type="entry name" value="Cytochrome P450"/>
    <property type="match status" value="1"/>
</dbReference>
<keyword evidence="2" id="KW-0503">Monooxygenase</keyword>
<dbReference type="PANTHER" id="PTHR46696:SF6">
    <property type="entry name" value="P450, PUTATIVE (EUROFUNG)-RELATED"/>
    <property type="match status" value="1"/>
</dbReference>
<evidence type="ECO:0000313" key="4">
    <source>
        <dbReference type="Proteomes" id="UP001597182"/>
    </source>
</evidence>
<evidence type="ECO:0000256" key="2">
    <source>
        <dbReference type="RuleBase" id="RU000461"/>
    </source>
</evidence>
<keyword evidence="2" id="KW-0349">Heme</keyword>
<protein>
    <submittedName>
        <fullName evidence="3">Cytochrome P450</fullName>
    </submittedName>
</protein>
<keyword evidence="2" id="KW-0408">Iron</keyword>
<proteinExistence type="inferred from homology"/>